<dbReference type="Proteomes" id="UP000288395">
    <property type="component" value="Unassembled WGS sequence"/>
</dbReference>
<dbReference type="EMBL" id="PIPJ01000002">
    <property type="protein sequence ID" value="RUO22300.1"/>
    <property type="molecule type" value="Genomic_DNA"/>
</dbReference>
<organism evidence="3 4">
    <name type="scientific">Aliidiomarina iranensis</name>
    <dbReference type="NCBI Taxonomy" id="1434071"/>
    <lineage>
        <taxon>Bacteria</taxon>
        <taxon>Pseudomonadati</taxon>
        <taxon>Pseudomonadota</taxon>
        <taxon>Gammaproteobacteria</taxon>
        <taxon>Alteromonadales</taxon>
        <taxon>Idiomarinaceae</taxon>
        <taxon>Aliidiomarina</taxon>
    </lineage>
</organism>
<feature type="domain" description="Lon N-terminal" evidence="2">
    <location>
        <begin position="8"/>
        <end position="225"/>
    </location>
</feature>
<sequence>MTLNREKKLGLFPLTAHILPGGRMHLRVFEPRYMRLVKDSLRTQEGFGLCMLNSNGDLSNNEHIYPIGTLVKIIDFESLEDGYLGITIVGERLFDIKTITTEKDGLRVGDVVLRDLPQEVVGNSAENETDENSPQVQPELSGGSHDVNPAFVKVAVATDECELKRRLQEVFTNYPEFARLYPEQNFDDARWVCNRWLEILPLPAQTKQELLRHDDAAQLQAFLRRLFDENTDEDSSSYAS</sequence>
<dbReference type="SUPFAM" id="SSF88697">
    <property type="entry name" value="PUA domain-like"/>
    <property type="match status" value="1"/>
</dbReference>
<dbReference type="PANTHER" id="PTHR46732">
    <property type="entry name" value="ATP-DEPENDENT PROTEASE LA (LON) DOMAIN PROTEIN"/>
    <property type="match status" value="1"/>
</dbReference>
<dbReference type="InterPro" id="IPR003111">
    <property type="entry name" value="Lon_prtase_N"/>
</dbReference>
<evidence type="ECO:0000313" key="3">
    <source>
        <dbReference type="EMBL" id="RUO22300.1"/>
    </source>
</evidence>
<dbReference type="InterPro" id="IPR015947">
    <property type="entry name" value="PUA-like_sf"/>
</dbReference>
<dbReference type="OrthoDB" id="8558970at2"/>
<proteinExistence type="predicted"/>
<dbReference type="Gene3D" id="2.30.130.40">
    <property type="entry name" value="LON domain-like"/>
    <property type="match status" value="1"/>
</dbReference>
<reference evidence="4" key="1">
    <citation type="journal article" date="2018" name="Front. Microbiol.">
        <title>Genome-Based Analysis Reveals the Taxonomy and Diversity of the Family Idiomarinaceae.</title>
        <authorList>
            <person name="Liu Y."/>
            <person name="Lai Q."/>
            <person name="Shao Z."/>
        </authorList>
    </citation>
    <scope>NUCLEOTIDE SEQUENCE [LARGE SCALE GENOMIC DNA]</scope>
    <source>
        <strain evidence="4">GBPy7</strain>
    </source>
</reference>
<dbReference type="Pfam" id="PF02190">
    <property type="entry name" value="LON_substr_bdg"/>
    <property type="match status" value="1"/>
</dbReference>
<evidence type="ECO:0000313" key="4">
    <source>
        <dbReference type="Proteomes" id="UP000288395"/>
    </source>
</evidence>
<dbReference type="InterPro" id="IPR046336">
    <property type="entry name" value="Lon_prtase_N_sf"/>
</dbReference>
<gene>
    <name evidence="3" type="ORF">CWE08_03685</name>
</gene>
<keyword evidence="4" id="KW-1185">Reference proteome</keyword>
<feature type="region of interest" description="Disordered" evidence="1">
    <location>
        <begin position="121"/>
        <end position="145"/>
    </location>
</feature>
<protein>
    <submittedName>
        <fullName evidence="3">Peptidase S16</fullName>
    </submittedName>
</protein>
<dbReference type="Gene3D" id="1.10.4060.10">
    <property type="entry name" value="BPP1347 like domain"/>
    <property type="match status" value="1"/>
</dbReference>
<evidence type="ECO:0000259" key="2">
    <source>
        <dbReference type="SMART" id="SM00464"/>
    </source>
</evidence>
<accession>A0A432VZX2</accession>
<evidence type="ECO:0000256" key="1">
    <source>
        <dbReference type="SAM" id="MobiDB-lite"/>
    </source>
</evidence>
<dbReference type="PANTHER" id="PTHR46732:SF8">
    <property type="entry name" value="ATP-DEPENDENT PROTEASE LA (LON) DOMAIN PROTEIN"/>
    <property type="match status" value="1"/>
</dbReference>
<dbReference type="RefSeq" id="WP_126765743.1">
    <property type="nucleotide sequence ID" value="NZ_PIPJ01000002.1"/>
</dbReference>
<dbReference type="AlphaFoldDB" id="A0A432VZX2"/>
<name>A0A432VZX2_9GAMM</name>
<dbReference type="SMART" id="SM00464">
    <property type="entry name" value="LON"/>
    <property type="match status" value="1"/>
</dbReference>
<comment type="caution">
    <text evidence="3">The sequence shown here is derived from an EMBL/GenBank/DDBJ whole genome shotgun (WGS) entry which is preliminary data.</text>
</comment>